<dbReference type="EMBL" id="LAZR01059624">
    <property type="protein sequence ID" value="KKK67416.1"/>
    <property type="molecule type" value="Genomic_DNA"/>
</dbReference>
<reference evidence="1" key="1">
    <citation type="journal article" date="2015" name="Nature">
        <title>Complex archaea that bridge the gap between prokaryotes and eukaryotes.</title>
        <authorList>
            <person name="Spang A."/>
            <person name="Saw J.H."/>
            <person name="Jorgensen S.L."/>
            <person name="Zaremba-Niedzwiedzka K."/>
            <person name="Martijn J."/>
            <person name="Lind A.E."/>
            <person name="van Eijk R."/>
            <person name="Schleper C."/>
            <person name="Guy L."/>
            <person name="Ettema T.J."/>
        </authorList>
    </citation>
    <scope>NUCLEOTIDE SEQUENCE</scope>
</reference>
<proteinExistence type="predicted"/>
<dbReference type="AlphaFoldDB" id="A0A0F9A5I1"/>
<evidence type="ECO:0000313" key="1">
    <source>
        <dbReference type="EMBL" id="KKK67416.1"/>
    </source>
</evidence>
<protein>
    <submittedName>
        <fullName evidence="1">Uncharacterized protein</fullName>
    </submittedName>
</protein>
<gene>
    <name evidence="1" type="ORF">LCGC14_2954280</name>
</gene>
<organism evidence="1">
    <name type="scientific">marine sediment metagenome</name>
    <dbReference type="NCBI Taxonomy" id="412755"/>
    <lineage>
        <taxon>unclassified sequences</taxon>
        <taxon>metagenomes</taxon>
        <taxon>ecological metagenomes</taxon>
    </lineage>
</organism>
<comment type="caution">
    <text evidence="1">The sequence shown here is derived from an EMBL/GenBank/DDBJ whole genome shotgun (WGS) entry which is preliminary data.</text>
</comment>
<accession>A0A0F9A5I1</accession>
<sequence length="166" mass="17444">MRLAETHKIVPVLSDGDLNAGATLDCDSINMTNHHRATFIINYQTIAGAANYVYLYSGATDGAKTSALTFNYAFGTAATGTYTSATVAADILNANATSAALTVAHATYDNFMLIVEIEATAMDMANNEEWLTLSFADTDTGATGNVTVVAILDPRYGSNISRSALA</sequence>
<name>A0A0F9A5I1_9ZZZZ</name>